<proteinExistence type="predicted"/>
<feature type="transmembrane region" description="Helical" evidence="1">
    <location>
        <begin position="20"/>
        <end position="40"/>
    </location>
</feature>
<dbReference type="PROSITE" id="PS50850">
    <property type="entry name" value="MFS"/>
    <property type="match status" value="1"/>
</dbReference>
<gene>
    <name evidence="3" type="ORF">ACFQPE_10415</name>
</gene>
<sequence>MSVRPRVATPASLQFGALYLTRFAMGFGLATLATLLPTYIDLYRPSGLVLGLFYTGFTLAQTATVVPAAWAGDRYDKRTILLAGLGVGVAAYVAFRFVSGSLGVVAARVLQGLSATATGVLSLALVGELAPPDERANRIGRANAARLAAGIGGALGAGYLYQRYGFAAVYDALVALLAVTFVAVLLFVEPDRSRVRGNPFRGLALNRRLWTLTSFRAQYAVSVTLVRNFVPVYAGLSAAKGGLGYAAFAVGAVIVAEKVANMLCQPYSGALSDRHGRALFVFLGGGAYGLVALGVPFAPAVGGALGLTATLPYLGDLSAAFLPLVALNALLGVADSVREPASMALFADEGTDDGSVASSFGVRELVWRPGSVVAPLLAGVLIDSVGIDWVFYLGGVAALIAVATFFGALAHYHGPRALSEW</sequence>
<organism evidence="3 4">
    <name type="scientific">Halomarina halobia</name>
    <dbReference type="NCBI Taxonomy" id="3033386"/>
    <lineage>
        <taxon>Archaea</taxon>
        <taxon>Methanobacteriati</taxon>
        <taxon>Methanobacteriota</taxon>
        <taxon>Stenosarchaea group</taxon>
        <taxon>Halobacteria</taxon>
        <taxon>Halobacteriales</taxon>
        <taxon>Natronomonadaceae</taxon>
        <taxon>Halomarina</taxon>
    </lineage>
</organism>
<protein>
    <submittedName>
        <fullName evidence="3">MFS transporter</fullName>
    </submittedName>
</protein>
<feature type="transmembrane region" description="Helical" evidence="1">
    <location>
        <begin position="276"/>
        <end position="297"/>
    </location>
</feature>
<feature type="transmembrane region" description="Helical" evidence="1">
    <location>
        <begin position="79"/>
        <end position="98"/>
    </location>
</feature>
<dbReference type="InterPro" id="IPR011701">
    <property type="entry name" value="MFS"/>
</dbReference>
<accession>A0ABD6A9X2</accession>
<dbReference type="PANTHER" id="PTHR23518">
    <property type="entry name" value="C-METHYLTRANSFERASE"/>
    <property type="match status" value="1"/>
</dbReference>
<dbReference type="SUPFAM" id="SSF103473">
    <property type="entry name" value="MFS general substrate transporter"/>
    <property type="match status" value="1"/>
</dbReference>
<feature type="domain" description="Major facilitator superfamily (MFS) profile" evidence="2">
    <location>
        <begin position="14"/>
        <end position="413"/>
    </location>
</feature>
<dbReference type="Pfam" id="PF07690">
    <property type="entry name" value="MFS_1"/>
    <property type="match status" value="1"/>
</dbReference>
<keyword evidence="1" id="KW-0472">Membrane</keyword>
<feature type="transmembrane region" description="Helical" evidence="1">
    <location>
        <begin position="110"/>
        <end position="131"/>
    </location>
</feature>
<dbReference type="Gene3D" id="1.20.1250.20">
    <property type="entry name" value="MFS general substrate transporter like domains"/>
    <property type="match status" value="2"/>
</dbReference>
<feature type="transmembrane region" description="Helical" evidence="1">
    <location>
        <begin position="167"/>
        <end position="188"/>
    </location>
</feature>
<dbReference type="GeneID" id="79316138"/>
<feature type="transmembrane region" description="Helical" evidence="1">
    <location>
        <begin position="52"/>
        <end position="72"/>
    </location>
</feature>
<name>A0ABD6A9X2_9EURY</name>
<dbReference type="RefSeq" id="WP_276303540.1">
    <property type="nucleotide sequence ID" value="NZ_CP119992.1"/>
</dbReference>
<evidence type="ECO:0000259" key="2">
    <source>
        <dbReference type="PROSITE" id="PS50850"/>
    </source>
</evidence>
<keyword evidence="1" id="KW-0812">Transmembrane</keyword>
<comment type="caution">
    <text evidence="3">The sequence shown here is derived from an EMBL/GenBank/DDBJ whole genome shotgun (WGS) entry which is preliminary data.</text>
</comment>
<feature type="transmembrane region" description="Helical" evidence="1">
    <location>
        <begin position="143"/>
        <end position="161"/>
    </location>
</feature>
<dbReference type="InterPro" id="IPR036259">
    <property type="entry name" value="MFS_trans_sf"/>
</dbReference>
<reference evidence="3 4" key="1">
    <citation type="journal article" date="2019" name="Int. J. Syst. Evol. Microbiol.">
        <title>The Global Catalogue of Microorganisms (GCM) 10K type strain sequencing project: providing services to taxonomists for standard genome sequencing and annotation.</title>
        <authorList>
            <consortium name="The Broad Institute Genomics Platform"/>
            <consortium name="The Broad Institute Genome Sequencing Center for Infectious Disease"/>
            <person name="Wu L."/>
            <person name="Ma J."/>
        </authorList>
    </citation>
    <scope>NUCLEOTIDE SEQUENCE [LARGE SCALE GENOMIC DNA]</scope>
    <source>
        <strain evidence="3 4">PSR21</strain>
    </source>
</reference>
<keyword evidence="1" id="KW-1133">Transmembrane helix</keyword>
<dbReference type="CDD" id="cd17325">
    <property type="entry name" value="MFS_MdtG_SLC18_like"/>
    <property type="match status" value="1"/>
</dbReference>
<dbReference type="EMBL" id="JBHTBF010000002">
    <property type="protein sequence ID" value="MFC7317207.1"/>
    <property type="molecule type" value="Genomic_DNA"/>
</dbReference>
<dbReference type="InterPro" id="IPR020846">
    <property type="entry name" value="MFS_dom"/>
</dbReference>
<evidence type="ECO:0000313" key="4">
    <source>
        <dbReference type="Proteomes" id="UP001596547"/>
    </source>
</evidence>
<dbReference type="Proteomes" id="UP001596547">
    <property type="component" value="Unassembled WGS sequence"/>
</dbReference>
<evidence type="ECO:0000256" key="1">
    <source>
        <dbReference type="SAM" id="Phobius"/>
    </source>
</evidence>
<dbReference type="PANTHER" id="PTHR23518:SF2">
    <property type="entry name" value="MAJOR FACILITATOR SUPERFAMILY TRANSPORTER"/>
    <property type="match status" value="1"/>
</dbReference>
<feature type="transmembrane region" description="Helical" evidence="1">
    <location>
        <begin position="389"/>
        <end position="412"/>
    </location>
</feature>
<feature type="transmembrane region" description="Helical" evidence="1">
    <location>
        <begin position="317"/>
        <end position="334"/>
    </location>
</feature>
<keyword evidence="4" id="KW-1185">Reference proteome</keyword>
<dbReference type="AlphaFoldDB" id="A0ABD6A9X2"/>
<evidence type="ECO:0000313" key="3">
    <source>
        <dbReference type="EMBL" id="MFC7317207.1"/>
    </source>
</evidence>